<dbReference type="Gene3D" id="3.30.70.370">
    <property type="match status" value="1"/>
</dbReference>
<protein>
    <recommendedName>
        <fullName evidence="10 11">DNA polymerase I</fullName>
        <ecNumber evidence="10 11">2.7.7.7</ecNumber>
    </recommendedName>
</protein>
<dbReference type="PANTHER" id="PTHR10133">
    <property type="entry name" value="DNA POLYMERASE I"/>
    <property type="match status" value="1"/>
</dbReference>
<dbReference type="CDD" id="cd06140">
    <property type="entry name" value="DNA_polA_I_Bacillus_like_exo"/>
    <property type="match status" value="1"/>
</dbReference>
<dbReference type="InterPro" id="IPR002421">
    <property type="entry name" value="5-3_exonuclease"/>
</dbReference>
<keyword evidence="11" id="KW-0269">Exonuclease</keyword>
<dbReference type="Proteomes" id="UP001321582">
    <property type="component" value="Chromosome"/>
</dbReference>
<dbReference type="PRINTS" id="PR00868">
    <property type="entry name" value="DNAPOLI"/>
</dbReference>
<dbReference type="AlphaFoldDB" id="A0AAU9DEY2"/>
<dbReference type="SMART" id="SM00475">
    <property type="entry name" value="53EXOc"/>
    <property type="match status" value="1"/>
</dbReference>
<comment type="similarity">
    <text evidence="1 11">Belongs to the DNA polymerase type-A family.</text>
</comment>
<dbReference type="SUPFAM" id="SSF53098">
    <property type="entry name" value="Ribonuclease H-like"/>
    <property type="match status" value="1"/>
</dbReference>
<dbReference type="SUPFAM" id="SSF56672">
    <property type="entry name" value="DNA/RNA polymerases"/>
    <property type="match status" value="1"/>
</dbReference>
<dbReference type="CDD" id="cd09898">
    <property type="entry name" value="H3TH_53EXO"/>
    <property type="match status" value="1"/>
</dbReference>
<dbReference type="EC" id="2.7.7.7" evidence="10 11"/>
<keyword evidence="2 11" id="KW-0808">Transferase</keyword>
<dbReference type="FunFam" id="1.10.150.20:FF:000002">
    <property type="entry name" value="DNA polymerase I"/>
    <property type="match status" value="1"/>
</dbReference>
<dbReference type="InterPro" id="IPR043502">
    <property type="entry name" value="DNA/RNA_pol_sf"/>
</dbReference>
<evidence type="ECO:0000256" key="3">
    <source>
        <dbReference type="ARBA" id="ARBA00022695"/>
    </source>
</evidence>
<keyword evidence="5 11" id="KW-0227">DNA damage</keyword>
<keyword evidence="3 11" id="KW-0548">Nucleotidyltransferase</keyword>
<feature type="domain" description="DNA-directed DNA polymerase family A palm" evidence="13">
    <location>
        <begin position="637"/>
        <end position="843"/>
    </location>
</feature>
<evidence type="ECO:0000259" key="12">
    <source>
        <dbReference type="SMART" id="SM00475"/>
    </source>
</evidence>
<dbReference type="FunFam" id="1.10.150.20:FF:000003">
    <property type="entry name" value="DNA polymerase I"/>
    <property type="match status" value="1"/>
</dbReference>
<dbReference type="Pfam" id="PF01367">
    <property type="entry name" value="5_3_exonuc"/>
    <property type="match status" value="1"/>
</dbReference>
<evidence type="ECO:0000256" key="10">
    <source>
        <dbReference type="NCBIfam" id="TIGR00593"/>
    </source>
</evidence>
<gene>
    <name evidence="11" type="primary">polA</name>
    <name evidence="14" type="ORF">HLVA_13220</name>
</gene>
<evidence type="ECO:0000256" key="4">
    <source>
        <dbReference type="ARBA" id="ARBA00022705"/>
    </source>
</evidence>
<keyword evidence="11" id="KW-0378">Hydrolase</keyword>
<dbReference type="GO" id="GO:0006302">
    <property type="term" value="P:double-strand break repair"/>
    <property type="evidence" value="ECO:0007669"/>
    <property type="project" value="TreeGrafter"/>
</dbReference>
<keyword evidence="11" id="KW-0540">Nuclease</keyword>
<dbReference type="SMART" id="SM00482">
    <property type="entry name" value="POLAc"/>
    <property type="match status" value="1"/>
</dbReference>
<dbReference type="RefSeq" id="WP_307903609.1">
    <property type="nucleotide sequence ID" value="NZ_AP027059.1"/>
</dbReference>
<dbReference type="SUPFAM" id="SSF47807">
    <property type="entry name" value="5' to 3' exonuclease, C-terminal subdomain"/>
    <property type="match status" value="1"/>
</dbReference>
<evidence type="ECO:0000256" key="1">
    <source>
        <dbReference type="ARBA" id="ARBA00007705"/>
    </source>
</evidence>
<dbReference type="GO" id="GO:0008409">
    <property type="term" value="F:5'-3' exonuclease activity"/>
    <property type="evidence" value="ECO:0007669"/>
    <property type="project" value="UniProtKB-UniRule"/>
</dbReference>
<feature type="domain" description="5'-3' exonuclease" evidence="12">
    <location>
        <begin position="2"/>
        <end position="262"/>
    </location>
</feature>
<evidence type="ECO:0000256" key="7">
    <source>
        <dbReference type="ARBA" id="ARBA00023125"/>
    </source>
</evidence>
<dbReference type="InterPro" id="IPR008918">
    <property type="entry name" value="HhH2"/>
</dbReference>
<dbReference type="Gene3D" id="3.40.50.1010">
    <property type="entry name" value="5'-nuclease"/>
    <property type="match status" value="1"/>
</dbReference>
<evidence type="ECO:0000313" key="15">
    <source>
        <dbReference type="Proteomes" id="UP001321582"/>
    </source>
</evidence>
<dbReference type="FunFam" id="1.20.1060.10:FF:000001">
    <property type="entry name" value="DNA polymerase I"/>
    <property type="match status" value="1"/>
</dbReference>
<dbReference type="GO" id="GO:0003677">
    <property type="term" value="F:DNA binding"/>
    <property type="evidence" value="ECO:0007669"/>
    <property type="project" value="UniProtKB-UniRule"/>
</dbReference>
<accession>A0AAU9DEY2</accession>
<keyword evidence="4 11" id="KW-0235">DNA replication</keyword>
<dbReference type="InterPro" id="IPR036279">
    <property type="entry name" value="5-3_exonuclease_C_sf"/>
</dbReference>
<evidence type="ECO:0000256" key="2">
    <source>
        <dbReference type="ARBA" id="ARBA00022679"/>
    </source>
</evidence>
<evidence type="ECO:0000256" key="9">
    <source>
        <dbReference type="ARBA" id="ARBA00049244"/>
    </source>
</evidence>
<evidence type="ECO:0000256" key="5">
    <source>
        <dbReference type="ARBA" id="ARBA00022763"/>
    </source>
</evidence>
<keyword evidence="15" id="KW-1185">Reference proteome</keyword>
<keyword evidence="8 11" id="KW-0234">DNA repair</keyword>
<dbReference type="Gene3D" id="1.20.1060.10">
    <property type="entry name" value="Taq DNA Polymerase, Chain T, domain 4"/>
    <property type="match status" value="1"/>
</dbReference>
<sequence length="880" mass="101274">MKKAVLIDVSAVMYKAYYSLINMRNSNGEPTGAAYGFTNTLLSIIDKFKPDYIAACFDVRREQLKRREMYEGYKKQRKAAPEELIAQISKIEEILDGFNIKKFKVIGYEADDLLGTLSKNLAENNIKTYIVTGDKDLSQLLSENRKISLLGKGVGKFRVLETDDDVVEQLGVLPSQIPDLFGLQGDSSDGIPGVRGVGPKTAVKFISEYGDLETLYENIDKTKGKMREKLEQDKELAFLSRKLAIIDENVPVEVDVEKLEFKKLDNDRLYKIFNELEFKSLLKKLKIEAGEATIEENKKEINNENLIEFKKEDIIIIDNNEKLRDIEFADEIALLFNGAGVAISSNEKLYYISLYHNYLGATNCDEMLLKEKIEKCNVIGYSLKNLIKKEYIKEKNYFDIMIAYYILDSDSKYDLENILNSKFGIQLANYKETFGKEVIEKIDINRATEFYCKRVLYFENLKKSFEEELKQEELYDLFINIELPLVKVLAKMEKYGIKIDIKYFEKYSKELYGKLVKLEEEIYEMANEEFNINSPKQLSEILFIKMGINPVKKTKTGFSTNVEVLETLKNRGIEIADKLLQYRQYKKLQTTYVEALPKLVDKNDRIHTTFNQTGTTTGRLSSVNPNLQNIPVKTSEGIKIRYGFLAEEGYSLVASDYSQVELRVLAELSKDKNLIEAYSKDLDLHDLTARKILGKDETEEITRAERGIAKIVNFSIIYGKTPFGLSKEIGITVGEAKTYIDKYFETYENVKKFIDDTVEFAKENGYVKTRFGRKRRIIGINSKNKNIKNQAERMAVNSVVQGTAADVLKIVMIKLYAELKDKKDIKMLLQVHDELVFSIENSKIEEYSKLIKDVMENSINFENIKLITNINSGKRWSETK</sequence>
<dbReference type="NCBIfam" id="TIGR00593">
    <property type="entry name" value="pola"/>
    <property type="match status" value="1"/>
</dbReference>
<dbReference type="InterPro" id="IPR020045">
    <property type="entry name" value="DNA_polI_H3TH"/>
</dbReference>
<dbReference type="GO" id="GO:0003887">
    <property type="term" value="F:DNA-directed DNA polymerase activity"/>
    <property type="evidence" value="ECO:0007669"/>
    <property type="project" value="UniProtKB-UniRule"/>
</dbReference>
<dbReference type="Pfam" id="PF02739">
    <property type="entry name" value="5_3_exonuc_N"/>
    <property type="match status" value="1"/>
</dbReference>
<dbReference type="InterPro" id="IPR020046">
    <property type="entry name" value="5-3_exonucl_a-hlix_arch_N"/>
</dbReference>
<evidence type="ECO:0000313" key="14">
    <source>
        <dbReference type="EMBL" id="BDU50753.1"/>
    </source>
</evidence>
<dbReference type="InterPro" id="IPR029060">
    <property type="entry name" value="PIN-like_dom_sf"/>
</dbReference>
<dbReference type="InterPro" id="IPR001098">
    <property type="entry name" value="DNA-dir_DNA_pol_A_palm_dom"/>
</dbReference>
<evidence type="ECO:0000256" key="6">
    <source>
        <dbReference type="ARBA" id="ARBA00022932"/>
    </source>
</evidence>
<keyword evidence="6 11" id="KW-0239">DNA-directed DNA polymerase</keyword>
<dbReference type="Gene3D" id="3.30.420.10">
    <property type="entry name" value="Ribonuclease H-like superfamily/Ribonuclease H"/>
    <property type="match status" value="1"/>
</dbReference>
<evidence type="ECO:0000256" key="11">
    <source>
        <dbReference type="RuleBase" id="RU004460"/>
    </source>
</evidence>
<comment type="catalytic activity">
    <reaction evidence="9 11">
        <text>DNA(n) + a 2'-deoxyribonucleoside 5'-triphosphate = DNA(n+1) + diphosphate</text>
        <dbReference type="Rhea" id="RHEA:22508"/>
        <dbReference type="Rhea" id="RHEA-COMP:17339"/>
        <dbReference type="Rhea" id="RHEA-COMP:17340"/>
        <dbReference type="ChEBI" id="CHEBI:33019"/>
        <dbReference type="ChEBI" id="CHEBI:61560"/>
        <dbReference type="ChEBI" id="CHEBI:173112"/>
        <dbReference type="EC" id="2.7.7.7"/>
    </reaction>
</comment>
<dbReference type="InterPro" id="IPR018320">
    <property type="entry name" value="DNA_polymerase_1"/>
</dbReference>
<dbReference type="GO" id="GO:0006261">
    <property type="term" value="P:DNA-templated DNA replication"/>
    <property type="evidence" value="ECO:0007669"/>
    <property type="project" value="UniProtKB-UniRule"/>
</dbReference>
<dbReference type="KEGG" id="haby:HLVA_13220"/>
<organism evidence="14 15">
    <name type="scientific">Haliovirga abyssi</name>
    <dbReference type="NCBI Taxonomy" id="2996794"/>
    <lineage>
        <taxon>Bacteria</taxon>
        <taxon>Fusobacteriati</taxon>
        <taxon>Fusobacteriota</taxon>
        <taxon>Fusobacteriia</taxon>
        <taxon>Fusobacteriales</taxon>
        <taxon>Haliovirgaceae</taxon>
        <taxon>Haliovirga</taxon>
    </lineage>
</organism>
<name>A0AAU9DEY2_9FUSO</name>
<dbReference type="SUPFAM" id="SSF88723">
    <property type="entry name" value="PIN domain-like"/>
    <property type="match status" value="1"/>
</dbReference>
<dbReference type="CDD" id="cd08637">
    <property type="entry name" value="DNA_pol_A_pol_I_C"/>
    <property type="match status" value="1"/>
</dbReference>
<dbReference type="EMBL" id="AP027059">
    <property type="protein sequence ID" value="BDU50753.1"/>
    <property type="molecule type" value="Genomic_DNA"/>
</dbReference>
<keyword evidence="7 11" id="KW-0238">DNA-binding</keyword>
<dbReference type="InterPro" id="IPR036397">
    <property type="entry name" value="RNaseH_sf"/>
</dbReference>
<proteinExistence type="inferred from homology"/>
<dbReference type="SMART" id="SM00279">
    <property type="entry name" value="HhH2"/>
    <property type="match status" value="1"/>
</dbReference>
<evidence type="ECO:0000256" key="8">
    <source>
        <dbReference type="ARBA" id="ARBA00023204"/>
    </source>
</evidence>
<dbReference type="Pfam" id="PF00476">
    <property type="entry name" value="DNA_pol_A"/>
    <property type="match status" value="1"/>
</dbReference>
<evidence type="ECO:0000259" key="13">
    <source>
        <dbReference type="SMART" id="SM00482"/>
    </source>
</evidence>
<dbReference type="NCBIfam" id="NF004397">
    <property type="entry name" value="PRK05755.1"/>
    <property type="match status" value="1"/>
</dbReference>
<dbReference type="InterPro" id="IPR012337">
    <property type="entry name" value="RNaseH-like_sf"/>
</dbReference>
<comment type="function">
    <text evidence="11">In addition to polymerase activity, this DNA polymerase exhibits 5'-3' exonuclease activity.</text>
</comment>
<dbReference type="Gene3D" id="1.10.150.20">
    <property type="entry name" value="5' to 3' exonuclease, C-terminal subdomain"/>
    <property type="match status" value="2"/>
</dbReference>
<reference evidence="14 15" key="1">
    <citation type="submission" date="2022-11" db="EMBL/GenBank/DDBJ databases">
        <title>Haliovirga abyssi gen. nov., sp. nov., a mesophilic fermentative bacterium isolated from the Iheya North hydrothermal field and the proposal of Haliovirgaceae fam. nov.</title>
        <authorList>
            <person name="Miyazaki U."/>
            <person name="Tame A."/>
            <person name="Miyazaki J."/>
            <person name="Takai K."/>
            <person name="Sawayama S."/>
            <person name="Kitajima M."/>
            <person name="Okamoto A."/>
            <person name="Nakagawa S."/>
        </authorList>
    </citation>
    <scope>NUCLEOTIDE SEQUENCE [LARGE SCALE GENOMIC DNA]</scope>
    <source>
        <strain evidence="14 15">IC12</strain>
    </source>
</reference>
<dbReference type="PANTHER" id="PTHR10133:SF27">
    <property type="entry name" value="DNA POLYMERASE NU"/>
    <property type="match status" value="1"/>
</dbReference>
<dbReference type="InterPro" id="IPR002298">
    <property type="entry name" value="DNA_polymerase_A"/>
</dbReference>
<dbReference type="CDD" id="cd09859">
    <property type="entry name" value="PIN_53EXO"/>
    <property type="match status" value="1"/>
</dbReference>